<evidence type="ECO:0000313" key="2">
    <source>
        <dbReference type="EMBL" id="KAG6942839.1"/>
    </source>
</evidence>
<feature type="non-terminal residue" evidence="2">
    <location>
        <position position="1"/>
    </location>
</feature>
<organism evidence="2 3">
    <name type="scientific">Phytophthora cactorum</name>
    <dbReference type="NCBI Taxonomy" id="29920"/>
    <lineage>
        <taxon>Eukaryota</taxon>
        <taxon>Sar</taxon>
        <taxon>Stramenopiles</taxon>
        <taxon>Oomycota</taxon>
        <taxon>Peronosporomycetes</taxon>
        <taxon>Peronosporales</taxon>
        <taxon>Peronosporaceae</taxon>
        <taxon>Phytophthora</taxon>
    </lineage>
</organism>
<dbReference type="Proteomes" id="UP000688947">
    <property type="component" value="Unassembled WGS sequence"/>
</dbReference>
<evidence type="ECO:0000256" key="1">
    <source>
        <dbReference type="SAM" id="MobiDB-lite"/>
    </source>
</evidence>
<reference evidence="2" key="1">
    <citation type="submission" date="2021-01" db="EMBL/GenBank/DDBJ databases">
        <title>Phytophthora aleatoria, a newly-described species from Pinus radiata is distinct from Phytophthora cactorum isolates based on comparative genomics.</title>
        <authorList>
            <person name="Mcdougal R."/>
            <person name="Panda P."/>
            <person name="Williams N."/>
            <person name="Studholme D.J."/>
        </authorList>
    </citation>
    <scope>NUCLEOTIDE SEQUENCE</scope>
    <source>
        <strain evidence="2">NZFS 3830</strain>
    </source>
</reference>
<gene>
    <name evidence="2" type="ORF">JG687_00018833</name>
</gene>
<dbReference type="EMBL" id="JAENGZ010002795">
    <property type="protein sequence ID" value="KAG6942839.1"/>
    <property type="molecule type" value="Genomic_DNA"/>
</dbReference>
<dbReference type="AlphaFoldDB" id="A0A8T1TPI8"/>
<accession>A0A8T1TPI8</accession>
<name>A0A8T1TPI8_9STRA</name>
<proteinExistence type="predicted"/>
<evidence type="ECO:0000313" key="3">
    <source>
        <dbReference type="Proteomes" id="UP000688947"/>
    </source>
</evidence>
<comment type="caution">
    <text evidence="2">The sequence shown here is derived from an EMBL/GenBank/DDBJ whole genome shotgun (WGS) entry which is preliminary data.</text>
</comment>
<protein>
    <submittedName>
        <fullName evidence="2">Uncharacterized protein</fullName>
    </submittedName>
</protein>
<feature type="region of interest" description="Disordered" evidence="1">
    <location>
        <begin position="1"/>
        <end position="33"/>
    </location>
</feature>
<sequence>LQGKKGFKHPVRDHSSRSAGASRGRRGDCHRIRRRRHLAYRRVNRREVLK</sequence>